<accession>A0A0D2MLI1</accession>
<feature type="transmembrane region" description="Helical" evidence="5">
    <location>
        <begin position="195"/>
        <end position="219"/>
    </location>
</feature>
<feature type="signal peptide" evidence="6">
    <location>
        <begin position="1"/>
        <end position="19"/>
    </location>
</feature>
<keyword evidence="9" id="KW-1185">Reference proteome</keyword>
<feature type="domain" description="EGF-like" evidence="7">
    <location>
        <begin position="99"/>
        <end position="139"/>
    </location>
</feature>
<evidence type="ECO:0000256" key="4">
    <source>
        <dbReference type="PROSITE-ProRule" id="PRU00076"/>
    </source>
</evidence>
<dbReference type="PROSITE" id="PS00022">
    <property type="entry name" value="EGF_1"/>
    <property type="match status" value="3"/>
</dbReference>
<name>A0A0D2MLI1_9CHLO</name>
<dbReference type="PROSITE" id="PS50026">
    <property type="entry name" value="EGF_3"/>
    <property type="match status" value="3"/>
</dbReference>
<keyword evidence="5" id="KW-1133">Transmembrane helix</keyword>
<dbReference type="InterPro" id="IPR051022">
    <property type="entry name" value="Notch_Cell-Fate_Det"/>
</dbReference>
<dbReference type="EMBL" id="KK100794">
    <property type="protein sequence ID" value="KIZ03730.1"/>
    <property type="molecule type" value="Genomic_DNA"/>
</dbReference>
<organism evidence="8 9">
    <name type="scientific">Monoraphidium neglectum</name>
    <dbReference type="NCBI Taxonomy" id="145388"/>
    <lineage>
        <taxon>Eukaryota</taxon>
        <taxon>Viridiplantae</taxon>
        <taxon>Chlorophyta</taxon>
        <taxon>core chlorophytes</taxon>
        <taxon>Chlorophyceae</taxon>
        <taxon>CS clade</taxon>
        <taxon>Sphaeropleales</taxon>
        <taxon>Selenastraceae</taxon>
        <taxon>Monoraphidium</taxon>
    </lineage>
</organism>
<feature type="domain" description="EGF-like" evidence="7">
    <location>
        <begin position="57"/>
        <end position="97"/>
    </location>
</feature>
<dbReference type="SUPFAM" id="SSF57196">
    <property type="entry name" value="EGF/Laminin"/>
    <property type="match status" value="3"/>
</dbReference>
<dbReference type="SMART" id="SM00181">
    <property type="entry name" value="EGF"/>
    <property type="match status" value="4"/>
</dbReference>
<feature type="disulfide bond" evidence="4">
    <location>
        <begin position="166"/>
        <end position="175"/>
    </location>
</feature>
<keyword evidence="3 4" id="KW-1015">Disulfide bond</keyword>
<keyword evidence="1 4" id="KW-0245">EGF-like domain</keyword>
<dbReference type="KEGG" id="mng:MNEG_4225"/>
<keyword evidence="2" id="KW-0677">Repeat</keyword>
<dbReference type="PANTHER" id="PTHR24049">
    <property type="entry name" value="CRUMBS FAMILY MEMBER"/>
    <property type="match status" value="1"/>
</dbReference>
<comment type="caution">
    <text evidence="4">Lacks conserved residue(s) required for the propagation of feature annotation.</text>
</comment>
<dbReference type="InterPro" id="IPR001881">
    <property type="entry name" value="EGF-like_Ca-bd_dom"/>
</dbReference>
<dbReference type="OrthoDB" id="283575at2759"/>
<keyword evidence="5" id="KW-0812">Transmembrane</keyword>
<evidence type="ECO:0000259" key="7">
    <source>
        <dbReference type="PROSITE" id="PS50026"/>
    </source>
</evidence>
<dbReference type="InterPro" id="IPR000742">
    <property type="entry name" value="EGF"/>
</dbReference>
<dbReference type="AlphaFoldDB" id="A0A0D2MLI1"/>
<dbReference type="PROSITE" id="PS01186">
    <property type="entry name" value="EGF_2"/>
    <property type="match status" value="2"/>
</dbReference>
<keyword evidence="5" id="KW-0472">Membrane</keyword>
<protein>
    <submittedName>
        <fullName evidence="8">Putative Neurogenic locus notch</fullName>
    </submittedName>
</protein>
<evidence type="ECO:0000256" key="3">
    <source>
        <dbReference type="ARBA" id="ARBA00023157"/>
    </source>
</evidence>
<evidence type="ECO:0000313" key="9">
    <source>
        <dbReference type="Proteomes" id="UP000054498"/>
    </source>
</evidence>
<proteinExistence type="predicted"/>
<evidence type="ECO:0000256" key="6">
    <source>
        <dbReference type="SAM" id="SignalP"/>
    </source>
</evidence>
<dbReference type="SMART" id="SM00179">
    <property type="entry name" value="EGF_CA"/>
    <property type="match status" value="2"/>
</dbReference>
<dbReference type="GO" id="GO:0005509">
    <property type="term" value="F:calcium ion binding"/>
    <property type="evidence" value="ECO:0007669"/>
    <property type="project" value="InterPro"/>
</dbReference>
<evidence type="ECO:0000256" key="1">
    <source>
        <dbReference type="ARBA" id="ARBA00022536"/>
    </source>
</evidence>
<feature type="disulfide bond" evidence="4">
    <location>
        <begin position="129"/>
        <end position="138"/>
    </location>
</feature>
<feature type="disulfide bond" evidence="4">
    <location>
        <begin position="110"/>
        <end position="127"/>
    </location>
</feature>
<feature type="chain" id="PRO_5002247861" evidence="6">
    <location>
        <begin position="20"/>
        <end position="243"/>
    </location>
</feature>
<keyword evidence="6" id="KW-0732">Signal</keyword>
<evidence type="ECO:0000256" key="5">
    <source>
        <dbReference type="SAM" id="Phobius"/>
    </source>
</evidence>
<dbReference type="RefSeq" id="XP_013902749.1">
    <property type="nucleotide sequence ID" value="XM_014047295.1"/>
</dbReference>
<reference evidence="8 9" key="1">
    <citation type="journal article" date="2013" name="BMC Genomics">
        <title>Reconstruction of the lipid metabolism for the microalga Monoraphidium neglectum from its genome sequence reveals characteristics suitable for biofuel production.</title>
        <authorList>
            <person name="Bogen C."/>
            <person name="Al-Dilaimi A."/>
            <person name="Albersmeier A."/>
            <person name="Wichmann J."/>
            <person name="Grundmann M."/>
            <person name="Rupp O."/>
            <person name="Lauersen K.J."/>
            <person name="Blifernez-Klassen O."/>
            <person name="Kalinowski J."/>
            <person name="Goesmann A."/>
            <person name="Mussgnug J.H."/>
            <person name="Kruse O."/>
        </authorList>
    </citation>
    <scope>NUCLEOTIDE SEQUENCE [LARGE SCALE GENOMIC DNA]</scope>
    <source>
        <strain evidence="8 9">SAG 48.87</strain>
    </source>
</reference>
<dbReference type="Gene3D" id="2.10.25.10">
    <property type="entry name" value="Laminin"/>
    <property type="match status" value="3"/>
</dbReference>
<evidence type="ECO:0000256" key="2">
    <source>
        <dbReference type="ARBA" id="ARBA00022737"/>
    </source>
</evidence>
<dbReference type="CDD" id="cd00054">
    <property type="entry name" value="EGF_CA"/>
    <property type="match status" value="1"/>
</dbReference>
<feature type="domain" description="EGF-like" evidence="7">
    <location>
        <begin position="141"/>
        <end position="176"/>
    </location>
</feature>
<dbReference type="GeneID" id="25737103"/>
<sequence length="243" mass="26172">MRRVAVLLALAMCLGITMAQRCEPKCSANGECTQNDDIAFCKCKPGLVFTTRAAPHDLAECKKGLVCYNGATCVQDPSKPDQETCACAKGWAGSTCKVPHISCGNSTLACMNGGQCLLDETVNDWFCKCPPNLRGRQCQLGVNECKEGMFCMNNGQCKDEGNTCQCPAGFFGIHCQNNERDPFADLIPRKTLPTYAIALIVVAGVIAIAAVALIAFLVVRERRGRPYFKSWQEGTGSGLQGTL</sequence>
<dbReference type="Proteomes" id="UP000054498">
    <property type="component" value="Unassembled WGS sequence"/>
</dbReference>
<feature type="disulfide bond" evidence="4">
    <location>
        <begin position="87"/>
        <end position="96"/>
    </location>
</feature>
<gene>
    <name evidence="8" type="ORF">MNEG_4225</name>
</gene>
<evidence type="ECO:0000313" key="8">
    <source>
        <dbReference type="EMBL" id="KIZ03730.1"/>
    </source>
</evidence>